<dbReference type="STRING" id="555088.DealDRAFT_0539"/>
<evidence type="ECO:0000256" key="1">
    <source>
        <dbReference type="SAM" id="Phobius"/>
    </source>
</evidence>
<dbReference type="SUPFAM" id="SSF53474">
    <property type="entry name" value="alpha/beta-Hydrolases"/>
    <property type="match status" value="1"/>
</dbReference>
<dbReference type="PANTHER" id="PTHR43798:SF33">
    <property type="entry name" value="HYDROLASE, PUTATIVE (AFU_ORTHOLOGUE AFUA_2G14860)-RELATED"/>
    <property type="match status" value="1"/>
</dbReference>
<sequence>MRWKVGIKIIQVIGIIVLVIVAIVAILLGLSTFNHNYQLQKEVNKYPPPGQLVDVNKQKIHVFSEGEGDLTFVFMSGHGTASPVLDFKPLWQRLRNEYRIVVMEKPGYGWSEASHSSRDVATMLEETREALSLSGEKGPYVLVPHSMSGLEAIYWAQTYPTEVKAIIGLDPSVPDFIQHSLELPQSSQLSMMYLVSRMGLSRFMPQEEKEKNFPLLKSNDLSGEDKEQYLAMFYRSAYTKNMLNEVNYLQKNARIISETNFPIEIPMYFFISDGKEVTEADWRGILTDYVSRANKGRYLNLDSGHYLHHHDSDLIAREIRKFIAEIF</sequence>
<dbReference type="eggNOG" id="COG0596">
    <property type="taxonomic scope" value="Bacteria"/>
</dbReference>
<dbReference type="Proteomes" id="UP000006443">
    <property type="component" value="Unassembled WGS sequence"/>
</dbReference>
<keyword evidence="1" id="KW-0472">Membrane</keyword>
<feature type="transmembrane region" description="Helical" evidence="1">
    <location>
        <begin position="12"/>
        <end position="33"/>
    </location>
</feature>
<dbReference type="PANTHER" id="PTHR43798">
    <property type="entry name" value="MONOACYLGLYCEROL LIPASE"/>
    <property type="match status" value="1"/>
</dbReference>
<dbReference type="EMBL" id="ACJM01000002">
    <property type="protein sequence ID" value="EEG78609.1"/>
    <property type="molecule type" value="Genomic_DNA"/>
</dbReference>
<comment type="caution">
    <text evidence="3">The sequence shown here is derived from an EMBL/GenBank/DDBJ whole genome shotgun (WGS) entry which is preliminary data.</text>
</comment>
<keyword evidence="1" id="KW-0812">Transmembrane</keyword>
<keyword evidence="3" id="KW-0378">Hydrolase</keyword>
<dbReference type="AlphaFoldDB" id="C0GD88"/>
<dbReference type="GO" id="GO:0016787">
    <property type="term" value="F:hydrolase activity"/>
    <property type="evidence" value="ECO:0007669"/>
    <property type="project" value="UniProtKB-KW"/>
</dbReference>
<evidence type="ECO:0000313" key="3">
    <source>
        <dbReference type="EMBL" id="EEG78609.1"/>
    </source>
</evidence>
<reference evidence="3 4" key="1">
    <citation type="submission" date="2009-02" db="EMBL/GenBank/DDBJ databases">
        <title>Sequencing of the draft genome and assembly of Dethiobacter alkaliphilus AHT 1.</title>
        <authorList>
            <consortium name="US DOE Joint Genome Institute (JGI-PGF)"/>
            <person name="Lucas S."/>
            <person name="Copeland A."/>
            <person name="Lapidus A."/>
            <person name="Glavina del Rio T."/>
            <person name="Dalin E."/>
            <person name="Tice H."/>
            <person name="Bruce D."/>
            <person name="Goodwin L."/>
            <person name="Pitluck S."/>
            <person name="Larimer F."/>
            <person name="Land M.L."/>
            <person name="Hauser L."/>
            <person name="Muyzer G."/>
        </authorList>
    </citation>
    <scope>NUCLEOTIDE SEQUENCE [LARGE SCALE GENOMIC DNA]</scope>
    <source>
        <strain evidence="3 4">AHT 1</strain>
    </source>
</reference>
<evidence type="ECO:0000259" key="2">
    <source>
        <dbReference type="Pfam" id="PF00561"/>
    </source>
</evidence>
<dbReference type="GO" id="GO:0016020">
    <property type="term" value="C:membrane"/>
    <property type="evidence" value="ECO:0007669"/>
    <property type="project" value="TreeGrafter"/>
</dbReference>
<dbReference type="InterPro" id="IPR000639">
    <property type="entry name" value="Epox_hydrolase-like"/>
</dbReference>
<evidence type="ECO:0000313" key="4">
    <source>
        <dbReference type="Proteomes" id="UP000006443"/>
    </source>
</evidence>
<organism evidence="3 4">
    <name type="scientific">Dethiobacter alkaliphilus AHT 1</name>
    <dbReference type="NCBI Taxonomy" id="555088"/>
    <lineage>
        <taxon>Bacteria</taxon>
        <taxon>Bacillati</taxon>
        <taxon>Bacillota</taxon>
        <taxon>Dethiobacteria</taxon>
        <taxon>Dethiobacterales</taxon>
        <taxon>Dethiobacteraceae</taxon>
        <taxon>Dethiobacter</taxon>
    </lineage>
</organism>
<name>C0GD88_DETAL</name>
<feature type="domain" description="AB hydrolase-1" evidence="2">
    <location>
        <begin position="95"/>
        <end position="183"/>
    </location>
</feature>
<gene>
    <name evidence="3" type="ORF">DealDRAFT_0539</name>
</gene>
<dbReference type="Gene3D" id="3.40.50.1820">
    <property type="entry name" value="alpha/beta hydrolase"/>
    <property type="match status" value="1"/>
</dbReference>
<dbReference type="InterPro" id="IPR050266">
    <property type="entry name" value="AB_hydrolase_sf"/>
</dbReference>
<proteinExistence type="predicted"/>
<accession>C0GD88</accession>
<dbReference type="Pfam" id="PF00561">
    <property type="entry name" value="Abhydrolase_1"/>
    <property type="match status" value="1"/>
</dbReference>
<dbReference type="InterPro" id="IPR000073">
    <property type="entry name" value="AB_hydrolase_1"/>
</dbReference>
<keyword evidence="1" id="KW-1133">Transmembrane helix</keyword>
<dbReference type="PRINTS" id="PR00412">
    <property type="entry name" value="EPOXHYDRLASE"/>
</dbReference>
<protein>
    <submittedName>
        <fullName evidence="3">Alpha/beta hydrolase fold protein</fullName>
    </submittedName>
</protein>
<dbReference type="InterPro" id="IPR029058">
    <property type="entry name" value="AB_hydrolase_fold"/>
</dbReference>
<keyword evidence="4" id="KW-1185">Reference proteome</keyword>